<keyword evidence="1" id="KW-1133">Transmembrane helix</keyword>
<feature type="transmembrane region" description="Helical" evidence="1">
    <location>
        <begin position="239"/>
        <end position="258"/>
    </location>
</feature>
<feature type="transmembrane region" description="Helical" evidence="1">
    <location>
        <begin position="157"/>
        <end position="176"/>
    </location>
</feature>
<accession>A0A0K0FTK5</accession>
<organism evidence="2 3">
    <name type="scientific">Strongyloides venezuelensis</name>
    <name type="common">Threadworm</name>
    <dbReference type="NCBI Taxonomy" id="75913"/>
    <lineage>
        <taxon>Eukaryota</taxon>
        <taxon>Metazoa</taxon>
        <taxon>Ecdysozoa</taxon>
        <taxon>Nematoda</taxon>
        <taxon>Chromadorea</taxon>
        <taxon>Rhabditida</taxon>
        <taxon>Tylenchina</taxon>
        <taxon>Panagrolaimomorpha</taxon>
        <taxon>Strongyloidoidea</taxon>
        <taxon>Strongyloididae</taxon>
        <taxon>Strongyloides</taxon>
    </lineage>
</organism>
<dbReference type="InterPro" id="IPR052854">
    <property type="entry name" value="Serpentine_rcpt_epsilon"/>
</dbReference>
<feature type="transmembrane region" description="Helical" evidence="1">
    <location>
        <begin position="202"/>
        <end position="227"/>
    </location>
</feature>
<dbReference type="AlphaFoldDB" id="A0A0K0FTK5"/>
<name>A0A0K0FTK5_STRVS</name>
<feature type="transmembrane region" description="Helical" evidence="1">
    <location>
        <begin position="12"/>
        <end position="32"/>
    </location>
</feature>
<keyword evidence="2" id="KW-1185">Reference proteome</keyword>
<evidence type="ECO:0000313" key="2">
    <source>
        <dbReference type="Proteomes" id="UP000035680"/>
    </source>
</evidence>
<evidence type="ECO:0000313" key="3">
    <source>
        <dbReference type="WBParaSite" id="SVE_1566600.1"/>
    </source>
</evidence>
<reference evidence="2" key="1">
    <citation type="submission" date="2014-07" db="EMBL/GenBank/DDBJ databases">
        <authorList>
            <person name="Martin A.A"/>
            <person name="De Silva N."/>
        </authorList>
    </citation>
    <scope>NUCLEOTIDE SEQUENCE</scope>
</reference>
<protein>
    <submittedName>
        <fullName evidence="3">G_PROTEIN_RECEP_F1_2 domain-containing protein</fullName>
    </submittedName>
</protein>
<dbReference type="WBParaSite" id="SVE_1566600.1">
    <property type="protein sequence ID" value="SVE_1566600.1"/>
    <property type="gene ID" value="SVE_1566600"/>
</dbReference>
<dbReference type="Proteomes" id="UP000035680">
    <property type="component" value="Unassembled WGS sequence"/>
</dbReference>
<feature type="transmembrane region" description="Helical" evidence="1">
    <location>
        <begin position="128"/>
        <end position="150"/>
    </location>
</feature>
<dbReference type="PANTHER" id="PTHR47518">
    <property type="entry name" value="SERPENTINE RECEPTOR CLASS EPSILON-13-RELATED"/>
    <property type="match status" value="1"/>
</dbReference>
<keyword evidence="1" id="KW-0812">Transmembrane</keyword>
<evidence type="ECO:0000256" key="1">
    <source>
        <dbReference type="SAM" id="Phobius"/>
    </source>
</evidence>
<dbReference type="PANTHER" id="PTHR47518:SF9">
    <property type="entry name" value="SERPENTINE RECEPTOR, CLASS T"/>
    <property type="match status" value="1"/>
</dbReference>
<sequence>MVENTSDIFDYSTIFGFCVNVLIFPFTIWIIYKRKRFHIYFRLILMLMVITIVIISLDCFALSVLQIISDNTNSKDDSNITRIIFSFLKMVRSYLNDIYRSTQWVFLCDRFWSTYFYYNYEKFKHPCAIPFIFFLIFTFTAIFVGIRLLIDFDNSDYITYLIFDVMLIILIIFLMHKNYSLKKNKLTMSETLTSKYQILENLYVGTFSLPIIIFINGQLFLSNVILLNIKGIVGSKKRLFSCLNMIQIYIFILLQFYMCLYEKISLIFGMKTNIIETVKDIEKKKNCKTNNSVRKNVLRNKVNDIYFETLNDIWENTK</sequence>
<proteinExistence type="predicted"/>
<keyword evidence="1" id="KW-0472">Membrane</keyword>
<reference evidence="3" key="2">
    <citation type="submission" date="2015-08" db="UniProtKB">
        <authorList>
            <consortium name="WormBaseParasite"/>
        </authorList>
    </citation>
    <scope>IDENTIFICATION</scope>
</reference>
<feature type="transmembrane region" description="Helical" evidence="1">
    <location>
        <begin position="44"/>
        <end position="68"/>
    </location>
</feature>